<dbReference type="Pfam" id="PF00078">
    <property type="entry name" value="RVT_1"/>
    <property type="match status" value="1"/>
</dbReference>
<dbReference type="GO" id="GO:0003964">
    <property type="term" value="F:RNA-directed DNA polymerase activity"/>
    <property type="evidence" value="ECO:0007669"/>
    <property type="project" value="UniProtKB-KW"/>
</dbReference>
<keyword evidence="1" id="KW-0175">Coiled coil</keyword>
<dbReference type="STRING" id="151549.A0A4C1WC70"/>
<accession>A0A4C1WC70</accession>
<gene>
    <name evidence="4" type="ORF">EVAR_103018_1</name>
</gene>
<sequence>MLLLRLDADEENTGDMNEFENASHLSEMDELEKRTVILGGNKPALESSPTPAPPPPLTTRSDIDCASPRNTDSNMSESTLVDAIIFAIKSASRDVENHVSGVPQGSVLGPVLYLIYTADLPAHASTTTATYADDTAILSTHENQDSASDSLQQHLNLIEKWLRQWRIKANTDKSVQVTFTLRRKTCPPVKFCNVEIPQADDAKYLGMHLDRRLTWRKHIWTKRKQLDCKLRGMYWLIGRKSQLSDASKMTIYKTILKPVWTYGIQLWGTTSHSNIEILERFQSKTMRAMFNIPPHISNKYINLDLNLRTVKEEIENYSKNYQTRLDQHINQLVTELQGGQSKILSSKRNSISDLAIRFAEK</sequence>
<evidence type="ECO:0000259" key="3">
    <source>
        <dbReference type="PROSITE" id="PS50878"/>
    </source>
</evidence>
<evidence type="ECO:0000256" key="2">
    <source>
        <dbReference type="SAM" id="MobiDB-lite"/>
    </source>
</evidence>
<keyword evidence="4" id="KW-0695">RNA-directed DNA polymerase</keyword>
<feature type="coiled-coil region" evidence="1">
    <location>
        <begin position="300"/>
        <end position="331"/>
    </location>
</feature>
<keyword evidence="4" id="KW-0808">Transferase</keyword>
<feature type="region of interest" description="Disordered" evidence="2">
    <location>
        <begin position="41"/>
        <end position="74"/>
    </location>
</feature>
<dbReference type="Proteomes" id="UP000299102">
    <property type="component" value="Unassembled WGS sequence"/>
</dbReference>
<dbReference type="SUPFAM" id="SSF56672">
    <property type="entry name" value="DNA/RNA polymerases"/>
    <property type="match status" value="1"/>
</dbReference>
<keyword evidence="4" id="KW-0548">Nucleotidyltransferase</keyword>
<proteinExistence type="predicted"/>
<evidence type="ECO:0000256" key="1">
    <source>
        <dbReference type="SAM" id="Coils"/>
    </source>
</evidence>
<dbReference type="PANTHER" id="PTHR33332">
    <property type="entry name" value="REVERSE TRANSCRIPTASE DOMAIN-CONTAINING PROTEIN"/>
    <property type="match status" value="1"/>
</dbReference>
<dbReference type="InterPro" id="IPR000477">
    <property type="entry name" value="RT_dom"/>
</dbReference>
<dbReference type="PROSITE" id="PS50878">
    <property type="entry name" value="RT_POL"/>
    <property type="match status" value="1"/>
</dbReference>
<protein>
    <submittedName>
        <fullName evidence="4">Probable RNA-directed DNA polymerase from transposon X-element</fullName>
    </submittedName>
</protein>
<dbReference type="AlphaFoldDB" id="A0A4C1WC70"/>
<dbReference type="OrthoDB" id="416454at2759"/>
<evidence type="ECO:0000313" key="5">
    <source>
        <dbReference type="Proteomes" id="UP000299102"/>
    </source>
</evidence>
<keyword evidence="5" id="KW-1185">Reference proteome</keyword>
<comment type="caution">
    <text evidence="4">The sequence shown here is derived from an EMBL/GenBank/DDBJ whole genome shotgun (WGS) entry which is preliminary data.</text>
</comment>
<organism evidence="4 5">
    <name type="scientific">Eumeta variegata</name>
    <name type="common">Bagworm moth</name>
    <name type="synonym">Eumeta japonica</name>
    <dbReference type="NCBI Taxonomy" id="151549"/>
    <lineage>
        <taxon>Eukaryota</taxon>
        <taxon>Metazoa</taxon>
        <taxon>Ecdysozoa</taxon>
        <taxon>Arthropoda</taxon>
        <taxon>Hexapoda</taxon>
        <taxon>Insecta</taxon>
        <taxon>Pterygota</taxon>
        <taxon>Neoptera</taxon>
        <taxon>Endopterygota</taxon>
        <taxon>Lepidoptera</taxon>
        <taxon>Glossata</taxon>
        <taxon>Ditrysia</taxon>
        <taxon>Tineoidea</taxon>
        <taxon>Psychidae</taxon>
        <taxon>Oiketicinae</taxon>
        <taxon>Eumeta</taxon>
    </lineage>
</organism>
<evidence type="ECO:0000313" key="4">
    <source>
        <dbReference type="EMBL" id="GBP48653.1"/>
    </source>
</evidence>
<dbReference type="InterPro" id="IPR043502">
    <property type="entry name" value="DNA/RNA_pol_sf"/>
</dbReference>
<dbReference type="EMBL" id="BGZK01000528">
    <property type="protein sequence ID" value="GBP48653.1"/>
    <property type="molecule type" value="Genomic_DNA"/>
</dbReference>
<reference evidence="4 5" key="1">
    <citation type="journal article" date="2019" name="Commun. Biol.">
        <title>The bagworm genome reveals a unique fibroin gene that provides high tensile strength.</title>
        <authorList>
            <person name="Kono N."/>
            <person name="Nakamura H."/>
            <person name="Ohtoshi R."/>
            <person name="Tomita M."/>
            <person name="Numata K."/>
            <person name="Arakawa K."/>
        </authorList>
    </citation>
    <scope>NUCLEOTIDE SEQUENCE [LARGE SCALE GENOMIC DNA]</scope>
</reference>
<name>A0A4C1WC70_EUMVA</name>
<feature type="domain" description="Reverse transcriptase" evidence="3">
    <location>
        <begin position="1"/>
        <end position="209"/>
    </location>
</feature>